<sequence>MARSWHIFIYLFGERVLLCCPGWSGGVISADCNLHLPGSSNSHASASRVAGITGMCHHSWLIFVLLIEKSFHCVGQDSLKLLTSSDPATSASQSAGITDVSHHAQPTKIYIFLKLARHGGGVHLLSQLLKAEVGGSLEPRSARLQ</sequence>
<reference evidence="2" key="2">
    <citation type="submission" date="2019-01" db="EMBL/GenBank/DDBJ databases">
        <authorList>
            <person name="Graves T."/>
            <person name="Eichler E.E."/>
            <person name="Wilson R.K."/>
        </authorList>
    </citation>
    <scope>NUCLEOTIDE SEQUENCE [LARGE SCALE GENOMIC DNA]</scope>
    <source>
        <strain evidence="2">17573</strain>
    </source>
</reference>
<feature type="chain" id="PRO_5023839509" evidence="1">
    <location>
        <begin position="20"/>
        <end position="145"/>
    </location>
</feature>
<keyword evidence="3" id="KW-1185">Reference proteome</keyword>
<dbReference type="PANTHER" id="PTHR12138:SF135">
    <property type="entry name" value="SAM DOMAIN-CONTAINING PROTEIN"/>
    <property type="match status" value="1"/>
</dbReference>
<protein>
    <submittedName>
        <fullName evidence="2">Uncharacterized protein</fullName>
    </submittedName>
</protein>
<evidence type="ECO:0000313" key="2">
    <source>
        <dbReference type="Ensembl" id="ENSMMUP00000069923.1"/>
    </source>
</evidence>
<evidence type="ECO:0000313" key="3">
    <source>
        <dbReference type="Proteomes" id="UP000006718"/>
    </source>
</evidence>
<dbReference type="Bgee" id="ENSMMUG00000061892">
    <property type="expression patterns" value="Expressed in lung and 1 other cell type or tissue"/>
</dbReference>
<dbReference type="Proteomes" id="UP000006718">
    <property type="component" value="Chromosome 7"/>
</dbReference>
<dbReference type="VEuPathDB" id="HostDB:ENSMMUG00000061892"/>
<reference evidence="2" key="3">
    <citation type="submission" date="2025-08" db="UniProtKB">
        <authorList>
            <consortium name="Ensembl"/>
        </authorList>
    </citation>
    <scope>IDENTIFICATION</scope>
    <source>
        <strain evidence="2">17573</strain>
    </source>
</reference>
<proteinExistence type="predicted"/>
<dbReference type="GeneTree" id="ENSGT01120000271815"/>
<dbReference type="PRINTS" id="PR02045">
    <property type="entry name" value="F138DOMAIN"/>
</dbReference>
<name>A0A5F7ZZ42_MACMU</name>
<feature type="signal peptide" evidence="1">
    <location>
        <begin position="1"/>
        <end position="19"/>
    </location>
</feature>
<accession>A0A5F7ZZ42</accession>
<keyword evidence="1" id="KW-0732">Signal</keyword>
<dbReference type="InParanoid" id="A0A5F7ZZ42"/>
<organism evidence="2 3">
    <name type="scientific">Macaca mulatta</name>
    <name type="common">Rhesus macaque</name>
    <dbReference type="NCBI Taxonomy" id="9544"/>
    <lineage>
        <taxon>Eukaryota</taxon>
        <taxon>Metazoa</taxon>
        <taxon>Chordata</taxon>
        <taxon>Craniata</taxon>
        <taxon>Vertebrata</taxon>
        <taxon>Euteleostomi</taxon>
        <taxon>Mammalia</taxon>
        <taxon>Eutheria</taxon>
        <taxon>Euarchontoglires</taxon>
        <taxon>Primates</taxon>
        <taxon>Haplorrhini</taxon>
        <taxon>Catarrhini</taxon>
        <taxon>Cercopithecidae</taxon>
        <taxon>Cercopithecinae</taxon>
        <taxon>Macaca</taxon>
    </lineage>
</organism>
<dbReference type="Ensembl" id="ENSMMUT00000096627.1">
    <property type="protein sequence ID" value="ENSMMUP00000069923.1"/>
    <property type="gene ID" value="ENSMMUG00000061892.1"/>
</dbReference>
<reference evidence="2" key="4">
    <citation type="submission" date="2025-09" db="UniProtKB">
        <authorList>
            <consortium name="Ensembl"/>
        </authorList>
    </citation>
    <scope>IDENTIFICATION</scope>
    <source>
        <strain evidence="2">17573</strain>
    </source>
</reference>
<reference evidence="3" key="1">
    <citation type="journal article" date="2007" name="Science">
        <title>Evolutionary and biomedical insights from the rhesus macaque genome.</title>
        <authorList>
            <person name="Gibbs R.A."/>
            <person name="Rogers J."/>
            <person name="Katze M.G."/>
            <person name="Bumgarner R."/>
            <person name="Weinstock G.M."/>
            <person name="Mardis E.R."/>
            <person name="Remington K.A."/>
            <person name="Strausberg R.L."/>
            <person name="Venter J.C."/>
            <person name="Wilson R.K."/>
            <person name="Batzer M.A."/>
            <person name="Bustamante C.D."/>
            <person name="Eichler E.E."/>
            <person name="Hahn M.W."/>
            <person name="Hardison R.C."/>
            <person name="Makova K.D."/>
            <person name="Miller W."/>
            <person name="Milosavljevic A."/>
            <person name="Palermo R.E."/>
            <person name="Siepel A."/>
            <person name="Sikela J.M."/>
            <person name="Attaway T."/>
            <person name="Bell S."/>
            <person name="Bernard K.E."/>
            <person name="Buhay C.J."/>
            <person name="Chandrabose M.N."/>
            <person name="Dao M."/>
            <person name="Davis C."/>
            <person name="Delehaunty K.D."/>
            <person name="Ding Y."/>
            <person name="Dinh H.H."/>
            <person name="Dugan-Rocha S."/>
            <person name="Fulton L.A."/>
            <person name="Gabisi R.A."/>
            <person name="Garner T.T."/>
            <person name="Godfrey J."/>
            <person name="Hawes A.C."/>
            <person name="Hernandez J."/>
            <person name="Hines S."/>
            <person name="Holder M."/>
            <person name="Hume J."/>
            <person name="Jhangiani S.N."/>
            <person name="Joshi V."/>
            <person name="Khan Z.M."/>
            <person name="Kirkness E.F."/>
            <person name="Cree A."/>
            <person name="Fowler R.G."/>
            <person name="Lee S."/>
            <person name="Lewis L.R."/>
            <person name="Li Z."/>
            <person name="Liu Y.-S."/>
            <person name="Moore S.M."/>
            <person name="Muzny D."/>
            <person name="Nazareth L.V."/>
            <person name="Ngo D.N."/>
            <person name="Okwuonu G.O."/>
            <person name="Pai G."/>
            <person name="Parker D."/>
            <person name="Paul H.A."/>
            <person name="Pfannkoch C."/>
            <person name="Pohl C.S."/>
            <person name="Rogers Y.-H.C."/>
            <person name="Ruiz S.J."/>
            <person name="Sabo A."/>
            <person name="Santibanez J."/>
            <person name="Schneider B.W."/>
            <person name="Smith S.M."/>
            <person name="Sodergren E."/>
            <person name="Svatek A.F."/>
            <person name="Utterback T.R."/>
            <person name="Vattathil S."/>
            <person name="Warren W."/>
            <person name="White C.S."/>
            <person name="Chinwalla A.T."/>
            <person name="Feng Y."/>
            <person name="Halpern A.L."/>
            <person name="Hillier L.W."/>
            <person name="Huang X."/>
            <person name="Minx P."/>
            <person name="Nelson J.O."/>
            <person name="Pepin K.H."/>
            <person name="Qin X."/>
            <person name="Sutton G.G."/>
            <person name="Venter E."/>
            <person name="Walenz B.P."/>
            <person name="Wallis J.W."/>
            <person name="Worley K.C."/>
            <person name="Yang S.-P."/>
            <person name="Jones S.M."/>
            <person name="Marra M.A."/>
            <person name="Rocchi M."/>
            <person name="Schein J.E."/>
            <person name="Baertsch R."/>
            <person name="Clarke L."/>
            <person name="Csuros M."/>
            <person name="Glasscock J."/>
            <person name="Harris R.A."/>
            <person name="Havlak P."/>
            <person name="Jackson A.R."/>
            <person name="Jiang H."/>
            <person name="Liu Y."/>
            <person name="Messina D.N."/>
            <person name="Shen Y."/>
            <person name="Song H.X.-Z."/>
            <person name="Wylie T."/>
            <person name="Zhang L."/>
            <person name="Birney E."/>
            <person name="Han K."/>
            <person name="Konkel M.K."/>
            <person name="Lee J."/>
            <person name="Smit A.F.A."/>
            <person name="Ullmer B."/>
            <person name="Wang H."/>
            <person name="Xing J."/>
            <person name="Burhans R."/>
            <person name="Cheng Z."/>
            <person name="Karro J.E."/>
            <person name="Ma J."/>
            <person name="Raney B."/>
            <person name="She X."/>
            <person name="Cox M.J."/>
            <person name="Demuth J.P."/>
            <person name="Dumas L.J."/>
            <person name="Han S.-G."/>
            <person name="Hopkins J."/>
            <person name="Karimpour-Fard A."/>
            <person name="Kim Y.H."/>
            <person name="Pollack J.R."/>
            <person name="Vinar T."/>
            <person name="Addo-Quaye C."/>
            <person name="Degenhardt J."/>
            <person name="Denby A."/>
            <person name="Hubisz M.J."/>
            <person name="Indap A."/>
            <person name="Kosiol C."/>
            <person name="Lahn B.T."/>
            <person name="Lawson H.A."/>
            <person name="Marklein A."/>
            <person name="Nielsen R."/>
            <person name="Vallender E.J."/>
            <person name="Clark A.G."/>
            <person name="Ferguson B."/>
            <person name="Hernandez R.D."/>
            <person name="Hirani K."/>
            <person name="Kehrer-Sawatzki H."/>
            <person name="Kolb J."/>
            <person name="Patil S."/>
            <person name="Pu L.-L."/>
            <person name="Ren Y."/>
            <person name="Smith D.G."/>
            <person name="Wheeler D.A."/>
            <person name="Schenck I."/>
            <person name="Ball E.V."/>
            <person name="Chen R."/>
            <person name="Cooper D.N."/>
            <person name="Giardine B."/>
            <person name="Hsu F."/>
            <person name="Kent W.J."/>
            <person name="Lesk A."/>
            <person name="Nelson D.L."/>
            <person name="O'brien W.E."/>
            <person name="Pruefer K."/>
            <person name="Stenson P.D."/>
            <person name="Wallace J.C."/>
            <person name="Ke H."/>
            <person name="Liu X.-M."/>
            <person name="Wang P."/>
            <person name="Xiang A.P."/>
            <person name="Yang F."/>
            <person name="Barber G.P."/>
            <person name="Haussler D."/>
            <person name="Karolchik D."/>
            <person name="Kern A.D."/>
            <person name="Kuhn R.M."/>
            <person name="Smith K.E."/>
            <person name="Zwieg A.S."/>
        </authorList>
    </citation>
    <scope>NUCLEOTIDE SEQUENCE [LARGE SCALE GENOMIC DNA]</scope>
    <source>
        <strain evidence="3">17573</strain>
    </source>
</reference>
<dbReference type="PANTHER" id="PTHR12138">
    <property type="entry name" value="PRIMATE-EXPANDED PROTEIN FAMILY"/>
    <property type="match status" value="1"/>
</dbReference>
<dbReference type="AlphaFoldDB" id="A0A5F7ZZ42"/>
<evidence type="ECO:0000256" key="1">
    <source>
        <dbReference type="SAM" id="SignalP"/>
    </source>
</evidence>